<dbReference type="GO" id="GO:0003676">
    <property type="term" value="F:nucleic acid binding"/>
    <property type="evidence" value="ECO:0007669"/>
    <property type="project" value="InterPro"/>
</dbReference>
<comment type="caution">
    <text evidence="8">The sequence shown here is derived from an EMBL/GenBank/DDBJ whole genome shotgun (WGS) entry which is preliminary data.</text>
</comment>
<reference evidence="8" key="2">
    <citation type="submission" date="2020-08" db="EMBL/GenBank/DDBJ databases">
        <title>Plant Genome Project.</title>
        <authorList>
            <person name="Zhang R.-G."/>
        </authorList>
    </citation>
    <scope>NUCLEOTIDE SEQUENCE</scope>
    <source>
        <strain evidence="8">Huo1</strain>
        <tissue evidence="8">Leaf</tissue>
    </source>
</reference>
<proteinExistence type="inferred from homology"/>
<reference evidence="8" key="1">
    <citation type="submission" date="2018-01" db="EMBL/GenBank/DDBJ databases">
        <authorList>
            <person name="Mao J.F."/>
        </authorList>
    </citation>
    <scope>NUCLEOTIDE SEQUENCE</scope>
    <source>
        <strain evidence="8">Huo1</strain>
        <tissue evidence="8">Leaf</tissue>
    </source>
</reference>
<dbReference type="PROSITE" id="PS00709">
    <property type="entry name" value="RIBOSOMAL_L30E_1"/>
    <property type="match status" value="1"/>
</dbReference>
<dbReference type="InterPro" id="IPR038538">
    <property type="entry name" value="MTERF_sf"/>
</dbReference>
<comment type="similarity">
    <text evidence="2">Belongs to the mTERF family.</text>
</comment>
<feature type="domain" description="Ribosomal protein eL8/eL30/eS12/Gadd45" evidence="7">
    <location>
        <begin position="14"/>
        <end position="100"/>
    </location>
</feature>
<dbReference type="SUPFAM" id="SSF55315">
    <property type="entry name" value="L30e-like"/>
    <property type="match status" value="1"/>
</dbReference>
<keyword evidence="3" id="KW-0805">Transcription regulation</keyword>
<gene>
    <name evidence="8" type="ORF">SASPL_103131</name>
</gene>
<dbReference type="InterPro" id="IPR029064">
    <property type="entry name" value="Ribosomal_eL30-like_sf"/>
</dbReference>
<dbReference type="GO" id="GO:0006353">
    <property type="term" value="P:DNA-templated transcription termination"/>
    <property type="evidence" value="ECO:0007669"/>
    <property type="project" value="UniProtKB-KW"/>
</dbReference>
<keyword evidence="3" id="KW-0806">Transcription termination</keyword>
<dbReference type="PANTHER" id="PTHR13068">
    <property type="entry name" value="CGI-12 PROTEIN-RELATED"/>
    <property type="match status" value="1"/>
</dbReference>
<dbReference type="InterPro" id="IPR022991">
    <property type="entry name" value="Ribosomal_eL30_CS"/>
</dbReference>
<keyword evidence="9" id="KW-1185">Reference proteome</keyword>
<evidence type="ECO:0000259" key="7">
    <source>
        <dbReference type="Pfam" id="PF01248"/>
    </source>
</evidence>
<keyword evidence="3" id="KW-0804">Transcription</keyword>
<evidence type="ECO:0000256" key="5">
    <source>
        <dbReference type="ARBA" id="ARBA00022980"/>
    </source>
</evidence>
<dbReference type="Gene3D" id="3.30.1330.30">
    <property type="match status" value="1"/>
</dbReference>
<dbReference type="FunFam" id="1.25.70.10:FF:000001">
    <property type="entry name" value="Mitochondrial transcription termination factor-like"/>
    <property type="match status" value="1"/>
</dbReference>
<dbReference type="InterPro" id="IPR004038">
    <property type="entry name" value="Ribosomal_eL8/eL30/eS12/Gad45"/>
</dbReference>
<dbReference type="Pfam" id="PF02536">
    <property type="entry name" value="mTERF"/>
    <property type="match status" value="1"/>
</dbReference>
<dbReference type="InterPro" id="IPR003690">
    <property type="entry name" value="MTERF"/>
</dbReference>
<keyword evidence="6" id="KW-0687">Ribonucleoprotein</keyword>
<evidence type="ECO:0000256" key="2">
    <source>
        <dbReference type="ARBA" id="ARBA00007692"/>
    </source>
</evidence>
<sequence length="511" mass="57775">MVAAGKKTKKTHESINNRLALVMKSGKFTLGYKTVLKTLRSSKGKLILISNNCPPLRKSEIEYYAMLAKIGVHHYNGNNVDLGTACGKYFRVSCLSIVDPALQGKVVLVSINHENADAVLSFLKQIGFSNAQLEKILKTSPHFLSSNLDSNIKRKFEAFQTLGFTSAEVVEIITRQSRVLNHSVPRISSSVSTLIEVFGSTAVAAKFLKASGTFLCDMESTLIPNVEYLKSCGVPMAQIIQLTTSPQLFLHKPENLRKFVEKADAMGSERGSKSFIYAVRAVSSMKSESWELKLGTLRELGYSEEDIMRAFRSSPKVFTCSRRKIRRVAEVLLETGRYDRAMIAKTPCVFQYSIEKRLIPRLGVLRVLEKKGLIENWPSIASMVLYTDVEFFERFVAPYLDKIVDEVGDSWSSFSRWKLVDLINGSVVNLGSFRFLDCLGLELSDLVERLLLVAKSFVLAAKDWRGVDYPMWYDRMSIAETPGVFLYTSEKRICHIWPRLKILRVVEERRR</sequence>
<organism evidence="8">
    <name type="scientific">Salvia splendens</name>
    <name type="common">Scarlet sage</name>
    <dbReference type="NCBI Taxonomy" id="180675"/>
    <lineage>
        <taxon>Eukaryota</taxon>
        <taxon>Viridiplantae</taxon>
        <taxon>Streptophyta</taxon>
        <taxon>Embryophyta</taxon>
        <taxon>Tracheophyta</taxon>
        <taxon>Spermatophyta</taxon>
        <taxon>Magnoliopsida</taxon>
        <taxon>eudicotyledons</taxon>
        <taxon>Gunneridae</taxon>
        <taxon>Pentapetalae</taxon>
        <taxon>asterids</taxon>
        <taxon>lamiids</taxon>
        <taxon>Lamiales</taxon>
        <taxon>Lamiaceae</taxon>
        <taxon>Nepetoideae</taxon>
        <taxon>Mentheae</taxon>
        <taxon>Salviinae</taxon>
        <taxon>Salvia</taxon>
        <taxon>Salvia subgen. Calosphace</taxon>
        <taxon>core Calosphace</taxon>
    </lineage>
</organism>
<evidence type="ECO:0000313" key="8">
    <source>
        <dbReference type="EMBL" id="KAG6438194.1"/>
    </source>
</evidence>
<dbReference type="SMART" id="SM00733">
    <property type="entry name" value="Mterf"/>
    <property type="match status" value="6"/>
</dbReference>
<evidence type="ECO:0000256" key="1">
    <source>
        <dbReference type="ARBA" id="ARBA00007326"/>
    </source>
</evidence>
<evidence type="ECO:0000256" key="4">
    <source>
        <dbReference type="ARBA" id="ARBA00022946"/>
    </source>
</evidence>
<dbReference type="GO" id="GO:1990904">
    <property type="term" value="C:ribonucleoprotein complex"/>
    <property type="evidence" value="ECO:0007669"/>
    <property type="project" value="UniProtKB-KW"/>
</dbReference>
<dbReference type="AlphaFoldDB" id="A0A8X9AEF2"/>
<dbReference type="Pfam" id="PF01248">
    <property type="entry name" value="Ribosomal_L7Ae"/>
    <property type="match status" value="1"/>
</dbReference>
<keyword evidence="5" id="KW-0689">Ribosomal protein</keyword>
<dbReference type="FunFam" id="3.30.1330.30:FF:000001">
    <property type="entry name" value="60S ribosomal protein L30"/>
    <property type="match status" value="1"/>
</dbReference>
<evidence type="ECO:0000256" key="6">
    <source>
        <dbReference type="ARBA" id="ARBA00023274"/>
    </source>
</evidence>
<protein>
    <recommendedName>
        <fullName evidence="7">Ribosomal protein eL8/eL30/eS12/Gadd45 domain-containing protein</fullName>
    </recommendedName>
</protein>
<dbReference type="Proteomes" id="UP000298416">
    <property type="component" value="Unassembled WGS sequence"/>
</dbReference>
<dbReference type="PANTHER" id="PTHR13068:SF130">
    <property type="entry name" value="TRANSCRIPTION TERMINATION FACTOR MTERF6, CHLOROPLASTIC_MITOCHONDRIAL-LIKE"/>
    <property type="match status" value="1"/>
</dbReference>
<accession>A0A8X9AEF2</accession>
<keyword evidence="4" id="KW-0809">Transit peptide</keyword>
<name>A0A8X9AEF2_SALSN</name>
<dbReference type="Gene3D" id="1.25.70.10">
    <property type="entry name" value="Transcription termination factor 3, mitochondrial"/>
    <property type="match status" value="1"/>
</dbReference>
<comment type="similarity">
    <text evidence="1">Belongs to the eukaryotic ribosomal protein eL30 family.</text>
</comment>
<dbReference type="GO" id="GO:0005840">
    <property type="term" value="C:ribosome"/>
    <property type="evidence" value="ECO:0007669"/>
    <property type="project" value="UniProtKB-KW"/>
</dbReference>
<evidence type="ECO:0000256" key="3">
    <source>
        <dbReference type="ARBA" id="ARBA00022472"/>
    </source>
</evidence>
<evidence type="ECO:0000313" key="9">
    <source>
        <dbReference type="Proteomes" id="UP000298416"/>
    </source>
</evidence>
<dbReference type="EMBL" id="PNBA02000001">
    <property type="protein sequence ID" value="KAG6438194.1"/>
    <property type="molecule type" value="Genomic_DNA"/>
</dbReference>